<sequence length="695" mass="80080">MFKTVLIFIIITPIVIISSTTKKFDCPTANFDASVAINECFALLFNAKFMWLLDVCNFRLSTVYNFEPELLKCFHNDGHNGPNRQQQQQQSKQYENEQRQQLIAWNRFRKMKSTIMMYNNYPNSNFICMELNNQICYFPIIITEQYPSSEFLNTIGNMNSMEDEMFRSSCQSDVIDDDFDDSIVHDGQKITTTTTTRIIEMAHMYYHVSSSKGTKIYRLHGRNFYADIVWTPSSYDWNRLVFSVKLFKLMSDQYNNHNHNDDDPPMMKPSTERPDFDPEYLLLENVSTFLIMPTDIEVMVFFTTNEFCIINYFTKNCGRRSIRDLFGCDDDDDDDDGYSEFSDGDDSDRPHNMTIVNIMENDQSFNEPSNNNSNTASMTTAKILLDTIKKSTSNETNKQNKRKMSTLTPPMPLPTMATSTSTNSIVKNISTADSIVSSTVQRPSITTDNSIVESHEKRNKKDEIEQIIVTTESSSVLCHIITATNDNNNKKNKKISKTTKIPPIHSIATVTSNYDLDSNKPTNSHVIENHVVNKSIHHSSSEKKPNKETHDDVDGDVNEKIFSQEITCDIDCVMLKLKEMKNLDQRKRGMSKNFDNNNDDVDEYLSSSNNYSIKSIINIMIKSDIIHGHFLKNGSFIIGRIIFRALKFVIITSLIIGSIIMLIILSIHRLRFKDFRADIFLYIMLSFFTQKLKQT</sequence>
<dbReference type="AlphaFoldDB" id="A0A9D4NUE9"/>
<keyword evidence="2" id="KW-1133">Transmembrane helix</keyword>
<dbReference type="Proteomes" id="UP000828236">
    <property type="component" value="Unassembled WGS sequence"/>
</dbReference>
<evidence type="ECO:0000313" key="3">
    <source>
        <dbReference type="EMBL" id="KAH7638464.1"/>
    </source>
</evidence>
<evidence type="ECO:0000256" key="1">
    <source>
        <dbReference type="SAM" id="MobiDB-lite"/>
    </source>
</evidence>
<keyword evidence="2" id="KW-0472">Membrane</keyword>
<evidence type="ECO:0000256" key="2">
    <source>
        <dbReference type="SAM" id="Phobius"/>
    </source>
</evidence>
<reference evidence="3" key="2">
    <citation type="journal article" date="2021" name="World Allergy Organ. J.">
        <title>Chromosome-level assembly of Dermatophagoides farinae genome and transcriptome reveals two novel allergens Der f 37 and Der f 39.</title>
        <authorList>
            <person name="Chen J."/>
            <person name="Cai Z."/>
            <person name="Fan D."/>
            <person name="Hu J."/>
            <person name="Hou Y."/>
            <person name="He Y."/>
            <person name="Zhang Z."/>
            <person name="Zhao Z."/>
            <person name="Gao P."/>
            <person name="Hu W."/>
            <person name="Sun J."/>
            <person name="Li J."/>
            <person name="Ji K."/>
        </authorList>
    </citation>
    <scope>NUCLEOTIDE SEQUENCE</scope>
    <source>
        <strain evidence="3">JKM2019</strain>
    </source>
</reference>
<reference evidence="3" key="1">
    <citation type="submission" date="2020-06" db="EMBL/GenBank/DDBJ databases">
        <authorList>
            <person name="Ji K."/>
            <person name="Li J."/>
        </authorList>
    </citation>
    <scope>NUCLEOTIDE SEQUENCE</scope>
    <source>
        <strain evidence="3">JKM2019</strain>
        <tissue evidence="3">Whole body</tissue>
    </source>
</reference>
<comment type="caution">
    <text evidence="3">The sequence shown here is derived from an EMBL/GenBank/DDBJ whole genome shotgun (WGS) entry which is preliminary data.</text>
</comment>
<protein>
    <submittedName>
        <fullName evidence="3">Uncharacterized protein</fullName>
    </submittedName>
</protein>
<keyword evidence="2" id="KW-0812">Transmembrane</keyword>
<gene>
    <name evidence="3" type="ORF">HUG17_2497</name>
</gene>
<feature type="region of interest" description="Disordered" evidence="1">
    <location>
        <begin position="390"/>
        <end position="414"/>
    </location>
</feature>
<proteinExistence type="predicted"/>
<feature type="transmembrane region" description="Helical" evidence="2">
    <location>
        <begin position="645"/>
        <end position="667"/>
    </location>
</feature>
<dbReference type="EMBL" id="SDOV01000007">
    <property type="protein sequence ID" value="KAH7638464.1"/>
    <property type="molecule type" value="Genomic_DNA"/>
</dbReference>
<name>A0A9D4NUE9_DERFA</name>
<organism evidence="3">
    <name type="scientific">Dermatophagoides farinae</name>
    <name type="common">American house dust mite</name>
    <dbReference type="NCBI Taxonomy" id="6954"/>
    <lineage>
        <taxon>Eukaryota</taxon>
        <taxon>Metazoa</taxon>
        <taxon>Ecdysozoa</taxon>
        <taxon>Arthropoda</taxon>
        <taxon>Chelicerata</taxon>
        <taxon>Arachnida</taxon>
        <taxon>Acari</taxon>
        <taxon>Acariformes</taxon>
        <taxon>Sarcoptiformes</taxon>
        <taxon>Astigmata</taxon>
        <taxon>Psoroptidia</taxon>
        <taxon>Analgoidea</taxon>
        <taxon>Pyroglyphidae</taxon>
        <taxon>Dermatophagoidinae</taxon>
        <taxon>Dermatophagoides</taxon>
    </lineage>
</organism>
<accession>A0A9D4NUE9</accession>